<feature type="transmembrane region" description="Helical" evidence="1">
    <location>
        <begin position="37"/>
        <end position="55"/>
    </location>
</feature>
<dbReference type="EMBL" id="JAUIZM010000010">
    <property type="protein sequence ID" value="KAK1361641.1"/>
    <property type="molecule type" value="Genomic_DNA"/>
</dbReference>
<comment type="caution">
    <text evidence="2">The sequence shown here is derived from an EMBL/GenBank/DDBJ whole genome shotgun (WGS) entry which is preliminary data.</text>
</comment>
<accession>A0AAD8H782</accession>
<keyword evidence="3" id="KW-1185">Reference proteome</keyword>
<keyword evidence="1" id="KW-0812">Transmembrane</keyword>
<evidence type="ECO:0000313" key="2">
    <source>
        <dbReference type="EMBL" id="KAK1361641.1"/>
    </source>
</evidence>
<dbReference type="Proteomes" id="UP001237642">
    <property type="component" value="Unassembled WGS sequence"/>
</dbReference>
<name>A0AAD8H782_9APIA</name>
<evidence type="ECO:0000313" key="3">
    <source>
        <dbReference type="Proteomes" id="UP001237642"/>
    </source>
</evidence>
<feature type="transmembrane region" description="Helical" evidence="1">
    <location>
        <begin position="75"/>
        <end position="102"/>
    </location>
</feature>
<evidence type="ECO:0000256" key="1">
    <source>
        <dbReference type="SAM" id="Phobius"/>
    </source>
</evidence>
<keyword evidence="1" id="KW-1133">Transmembrane helix</keyword>
<protein>
    <submittedName>
        <fullName evidence="2">Uncharacterized protein</fullName>
    </submittedName>
</protein>
<reference evidence="2" key="2">
    <citation type="submission" date="2023-05" db="EMBL/GenBank/DDBJ databases">
        <authorList>
            <person name="Schelkunov M.I."/>
        </authorList>
    </citation>
    <scope>NUCLEOTIDE SEQUENCE</scope>
    <source>
        <strain evidence="2">Hsosn_3</strain>
        <tissue evidence="2">Leaf</tissue>
    </source>
</reference>
<organism evidence="2 3">
    <name type="scientific">Heracleum sosnowskyi</name>
    <dbReference type="NCBI Taxonomy" id="360622"/>
    <lineage>
        <taxon>Eukaryota</taxon>
        <taxon>Viridiplantae</taxon>
        <taxon>Streptophyta</taxon>
        <taxon>Embryophyta</taxon>
        <taxon>Tracheophyta</taxon>
        <taxon>Spermatophyta</taxon>
        <taxon>Magnoliopsida</taxon>
        <taxon>eudicotyledons</taxon>
        <taxon>Gunneridae</taxon>
        <taxon>Pentapetalae</taxon>
        <taxon>asterids</taxon>
        <taxon>campanulids</taxon>
        <taxon>Apiales</taxon>
        <taxon>Apiaceae</taxon>
        <taxon>Apioideae</taxon>
        <taxon>apioid superclade</taxon>
        <taxon>Tordylieae</taxon>
        <taxon>Tordyliinae</taxon>
        <taxon>Heracleum</taxon>
    </lineage>
</organism>
<reference evidence="2" key="1">
    <citation type="submission" date="2023-02" db="EMBL/GenBank/DDBJ databases">
        <title>Genome of toxic invasive species Heracleum sosnowskyi carries increased number of genes despite the absence of recent whole-genome duplications.</title>
        <authorList>
            <person name="Schelkunov M."/>
            <person name="Shtratnikova V."/>
            <person name="Makarenko M."/>
            <person name="Klepikova A."/>
            <person name="Omelchenko D."/>
            <person name="Novikova G."/>
            <person name="Obukhova E."/>
            <person name="Bogdanov V."/>
            <person name="Penin A."/>
            <person name="Logacheva M."/>
        </authorList>
    </citation>
    <scope>NUCLEOTIDE SEQUENCE</scope>
    <source>
        <strain evidence="2">Hsosn_3</strain>
        <tissue evidence="2">Leaf</tissue>
    </source>
</reference>
<proteinExistence type="predicted"/>
<sequence length="151" mass="17421">MEDKNVEITWLWDRMRYIHFFLFDFGCSGGGLKPELLMTKLAIIPCTVLLETLFFRKQFRFFVGYGFEISKIIPLIVFCYCVIAPIIISFGVVYFGVGWLVFRESGAKSLCSLVRKLWTYVASHTYPGSESYGQRLKLLDSEAILIICLNM</sequence>
<dbReference type="AlphaFoldDB" id="A0AAD8H782"/>
<keyword evidence="1" id="KW-0472">Membrane</keyword>
<gene>
    <name evidence="2" type="ORF">POM88_046115</name>
</gene>